<sequence length="218" mass="24309">MSDHNKKKNEWLTSLLKPTKDGKKLNRKSQYILLILGFGIAMMLVQNLMSATEPASVMNMADGTQESKPTFSMGKSDDPSSLIRELEEHYENQLKELLDEMIGVQNAEVMVVVDSTYRKVIEKEINKQISTTDETDKNGGKRKSSTDQTSEKVIIIDGKNGKEPIIRSIEKPKVTGVLIVAEGADSLQVKNWIIEAVSKVFDMPSHKVSVTAKKQKGE</sequence>
<feature type="region of interest" description="Disordered" evidence="1">
    <location>
        <begin position="131"/>
        <end position="150"/>
    </location>
</feature>
<protein>
    <submittedName>
        <fullName evidence="3">Stage III sporulation protein AG</fullName>
    </submittedName>
</protein>
<reference evidence="3 4" key="1">
    <citation type="submission" date="2022-01" db="EMBL/GenBank/DDBJ databases">
        <title>Alkalihalobacillus sp. EGI L200015, a novel bacterium isolated from a salt lake sediment.</title>
        <authorList>
            <person name="Gao L."/>
            <person name="Fang B.-Z."/>
            <person name="Li W.-J."/>
        </authorList>
    </citation>
    <scope>NUCLEOTIDE SEQUENCE [LARGE SCALE GENOMIC DNA]</scope>
    <source>
        <strain evidence="3 4">KCTC 12718</strain>
    </source>
</reference>
<evidence type="ECO:0000313" key="4">
    <source>
        <dbReference type="Proteomes" id="UP001649381"/>
    </source>
</evidence>
<feature type="transmembrane region" description="Helical" evidence="2">
    <location>
        <begin position="31"/>
        <end position="49"/>
    </location>
</feature>
<accession>A0ABS9H1S7</accession>
<gene>
    <name evidence="3" type="primary">spoIIIAG</name>
    <name evidence="3" type="ORF">L2716_08945</name>
</gene>
<organism evidence="3 4">
    <name type="scientific">Pseudalkalibacillus berkeleyi</name>
    <dbReference type="NCBI Taxonomy" id="1069813"/>
    <lineage>
        <taxon>Bacteria</taxon>
        <taxon>Bacillati</taxon>
        <taxon>Bacillota</taxon>
        <taxon>Bacilli</taxon>
        <taxon>Bacillales</taxon>
        <taxon>Fictibacillaceae</taxon>
        <taxon>Pseudalkalibacillus</taxon>
    </lineage>
</organism>
<dbReference type="InterPro" id="IPR014195">
    <property type="entry name" value="Spore_III_AG"/>
</dbReference>
<dbReference type="Proteomes" id="UP001649381">
    <property type="component" value="Unassembled WGS sequence"/>
</dbReference>
<keyword evidence="4" id="KW-1185">Reference proteome</keyword>
<name>A0ABS9H1S7_9BACL</name>
<dbReference type="NCBIfam" id="TIGR02830">
    <property type="entry name" value="spore_III_AG"/>
    <property type="match status" value="1"/>
</dbReference>
<evidence type="ECO:0000256" key="2">
    <source>
        <dbReference type="SAM" id="Phobius"/>
    </source>
</evidence>
<keyword evidence="2" id="KW-0472">Membrane</keyword>
<evidence type="ECO:0000313" key="3">
    <source>
        <dbReference type="EMBL" id="MCF6137856.1"/>
    </source>
</evidence>
<dbReference type="RefSeq" id="WP_236333802.1">
    <property type="nucleotide sequence ID" value="NZ_JAKIJS010000001.1"/>
</dbReference>
<proteinExistence type="predicted"/>
<comment type="caution">
    <text evidence="3">The sequence shown here is derived from an EMBL/GenBank/DDBJ whole genome shotgun (WGS) entry which is preliminary data.</text>
</comment>
<evidence type="ECO:0000256" key="1">
    <source>
        <dbReference type="SAM" id="MobiDB-lite"/>
    </source>
</evidence>
<keyword evidence="2" id="KW-1133">Transmembrane helix</keyword>
<dbReference type="EMBL" id="JAKIJS010000001">
    <property type="protein sequence ID" value="MCF6137856.1"/>
    <property type="molecule type" value="Genomic_DNA"/>
</dbReference>
<keyword evidence="2" id="KW-0812">Transmembrane</keyword>